<keyword evidence="11 14" id="KW-0863">Zinc-finger</keyword>
<evidence type="ECO:0000256" key="10">
    <source>
        <dbReference type="ARBA" id="ARBA00022737"/>
    </source>
</evidence>
<name>A0A8J8SWA9_HALGN</name>
<evidence type="ECO:0000256" key="1">
    <source>
        <dbReference type="ARBA" id="ARBA00000900"/>
    </source>
</evidence>
<evidence type="ECO:0000313" key="19">
    <source>
        <dbReference type="Proteomes" id="UP000785679"/>
    </source>
</evidence>
<dbReference type="UniPathway" id="UPA00143"/>
<evidence type="ECO:0000313" key="18">
    <source>
        <dbReference type="EMBL" id="TNV72667.1"/>
    </source>
</evidence>
<evidence type="ECO:0000256" key="15">
    <source>
        <dbReference type="RuleBase" id="RU367090"/>
    </source>
</evidence>
<accession>A0A8J8SWA9</accession>
<evidence type="ECO:0000256" key="3">
    <source>
        <dbReference type="ARBA" id="ARBA00004906"/>
    </source>
</evidence>
<organism evidence="17 19">
    <name type="scientific">Halteria grandinella</name>
    <dbReference type="NCBI Taxonomy" id="5974"/>
    <lineage>
        <taxon>Eukaryota</taxon>
        <taxon>Sar</taxon>
        <taxon>Alveolata</taxon>
        <taxon>Ciliophora</taxon>
        <taxon>Intramacronucleata</taxon>
        <taxon>Spirotrichea</taxon>
        <taxon>Stichotrichia</taxon>
        <taxon>Sporadotrichida</taxon>
        <taxon>Halteriidae</taxon>
        <taxon>Halteria</taxon>
    </lineage>
</organism>
<comment type="catalytic activity">
    <reaction evidence="1 15">
        <text>S-ubiquitinyl-[E2 ubiquitin-conjugating enzyme]-L-cysteine + [acceptor protein]-L-lysine = [E2 ubiquitin-conjugating enzyme]-L-cysteine + N(6)-ubiquitinyl-[acceptor protein]-L-lysine.</text>
        <dbReference type="EC" id="2.3.2.27"/>
    </reaction>
</comment>
<keyword evidence="9 15" id="KW-0479">Metal-binding</keyword>
<dbReference type="InterPro" id="IPR013083">
    <property type="entry name" value="Znf_RING/FYVE/PHD"/>
</dbReference>
<keyword evidence="10" id="KW-0677">Repeat</keyword>
<dbReference type="GO" id="GO:1990116">
    <property type="term" value="P:ribosome-associated ubiquitin-dependent protein catabolic process"/>
    <property type="evidence" value="ECO:0007669"/>
    <property type="project" value="UniProtKB-UniRule"/>
</dbReference>
<evidence type="ECO:0000313" key="17">
    <source>
        <dbReference type="EMBL" id="TNV72666.1"/>
    </source>
</evidence>
<dbReference type="InterPro" id="IPR039804">
    <property type="entry name" value="RING-CH-C4HC3_LTN1"/>
</dbReference>
<comment type="subcellular location">
    <subcellularLocation>
        <location evidence="2">Cytoplasm</location>
        <location evidence="2">Cytosol</location>
    </subcellularLocation>
</comment>
<comment type="function">
    <text evidence="15">E3 ubiquitin-protein ligase. Component of the ribosome quality control complex (RQC), a ribosome-associated complex that mediates ubiquitination and extraction of incompletely synthesized nascent chains for proteasomal degradation.</text>
</comment>
<dbReference type="GO" id="GO:0061630">
    <property type="term" value="F:ubiquitin protein ligase activity"/>
    <property type="evidence" value="ECO:0007669"/>
    <property type="project" value="UniProtKB-UniRule"/>
</dbReference>
<evidence type="ECO:0000256" key="12">
    <source>
        <dbReference type="ARBA" id="ARBA00022786"/>
    </source>
</evidence>
<feature type="domain" description="RING-type" evidence="16">
    <location>
        <begin position="164"/>
        <end position="211"/>
    </location>
</feature>
<dbReference type="GO" id="GO:0072344">
    <property type="term" value="P:rescue of stalled ribosome"/>
    <property type="evidence" value="ECO:0007669"/>
    <property type="project" value="UniProtKB-UniRule"/>
</dbReference>
<proteinExistence type="inferred from homology"/>
<dbReference type="Proteomes" id="UP000785679">
    <property type="component" value="Unassembled WGS sequence"/>
</dbReference>
<evidence type="ECO:0000256" key="5">
    <source>
        <dbReference type="ARBA" id="ARBA00012483"/>
    </source>
</evidence>
<dbReference type="InterPro" id="IPR039795">
    <property type="entry name" value="LTN1/Rkr1"/>
</dbReference>
<evidence type="ECO:0000256" key="9">
    <source>
        <dbReference type="ARBA" id="ARBA00022723"/>
    </source>
</evidence>
<dbReference type="InterPro" id="IPR011016">
    <property type="entry name" value="Znf_RING-CH"/>
</dbReference>
<comment type="pathway">
    <text evidence="3 15">Protein modification; protein ubiquitination.</text>
</comment>
<dbReference type="CDD" id="cd16491">
    <property type="entry name" value="RING-CH-C4HC3_LTN1"/>
    <property type="match status" value="1"/>
</dbReference>
<dbReference type="PANTHER" id="PTHR12389:SF0">
    <property type="entry name" value="E3 UBIQUITIN-PROTEIN LIGASE LISTERIN"/>
    <property type="match status" value="1"/>
</dbReference>
<dbReference type="GO" id="GO:0008270">
    <property type="term" value="F:zinc ion binding"/>
    <property type="evidence" value="ECO:0007669"/>
    <property type="project" value="UniProtKB-KW"/>
</dbReference>
<dbReference type="SUPFAM" id="SSF57850">
    <property type="entry name" value="RING/U-box"/>
    <property type="match status" value="1"/>
</dbReference>
<gene>
    <name evidence="18" type="ORF">FGO68_gene17533</name>
    <name evidence="17" type="ORF">FGO68_gene516</name>
</gene>
<evidence type="ECO:0000256" key="8">
    <source>
        <dbReference type="ARBA" id="ARBA00022679"/>
    </source>
</evidence>
<dbReference type="OrthoDB" id="313594at2759"/>
<dbReference type="EMBL" id="RRYP01021416">
    <property type="protein sequence ID" value="TNV72667.1"/>
    <property type="molecule type" value="Genomic_DNA"/>
</dbReference>
<dbReference type="Pfam" id="PF23009">
    <property type="entry name" value="UBC_like"/>
    <property type="match status" value="1"/>
</dbReference>
<evidence type="ECO:0000256" key="14">
    <source>
        <dbReference type="PROSITE-ProRule" id="PRU00175"/>
    </source>
</evidence>
<dbReference type="PANTHER" id="PTHR12389">
    <property type="entry name" value="ZINC FINGER PROTEIN 294"/>
    <property type="match status" value="1"/>
</dbReference>
<evidence type="ECO:0000256" key="6">
    <source>
        <dbReference type="ARBA" id="ARBA00017157"/>
    </source>
</evidence>
<dbReference type="GO" id="GO:0005829">
    <property type="term" value="C:cytosol"/>
    <property type="evidence" value="ECO:0007669"/>
    <property type="project" value="UniProtKB-SubCell"/>
</dbReference>
<sequence>MTSKRHVSLFTVYTLLNFMKSFPSLARKYCQECDKQLLDLVMPFIKQIVSPSILDNEIKKIELAQLQLGASELTFALFKSTKEILANFKKGEIEMTLKIKLPTDYPLKLVEVEVSKQLKISEKQLRKWILAIRKIIQFQNGDIISAVLAWKANIEREIEGVEDCYICYAVVHDTDQSLPKMPCKTCKNKFHVACIRKWFRQSHKSNCPICQSYFF</sequence>
<keyword evidence="8 15" id="KW-0808">Transferase</keyword>
<reference evidence="17" key="1">
    <citation type="submission" date="2019-06" db="EMBL/GenBank/DDBJ databases">
        <authorList>
            <person name="Zheng W."/>
        </authorList>
    </citation>
    <scope>NUCLEOTIDE SEQUENCE</scope>
    <source>
        <strain evidence="17">QDHG01</strain>
    </source>
</reference>
<comment type="similarity">
    <text evidence="4 15">Belongs to the LTN1 family.</text>
</comment>
<dbReference type="InterPro" id="IPR054478">
    <property type="entry name" value="LTN1_UBC"/>
</dbReference>
<dbReference type="EMBL" id="RRYP01021417">
    <property type="protein sequence ID" value="TNV72666.1"/>
    <property type="molecule type" value="Genomic_DNA"/>
</dbReference>
<dbReference type="GO" id="GO:1990112">
    <property type="term" value="C:RQC complex"/>
    <property type="evidence" value="ECO:0007669"/>
    <property type="project" value="UniProtKB-UniRule"/>
</dbReference>
<evidence type="ECO:0000256" key="2">
    <source>
        <dbReference type="ARBA" id="ARBA00004514"/>
    </source>
</evidence>
<evidence type="ECO:0000259" key="16">
    <source>
        <dbReference type="PROSITE" id="PS50089"/>
    </source>
</evidence>
<dbReference type="PROSITE" id="PS50089">
    <property type="entry name" value="ZF_RING_2"/>
    <property type="match status" value="1"/>
</dbReference>
<comment type="subunit">
    <text evidence="15">Component of the ribosome quality control complex (RQC).</text>
</comment>
<keyword evidence="7" id="KW-0963">Cytoplasm</keyword>
<dbReference type="Pfam" id="PF13639">
    <property type="entry name" value="zf-RING_2"/>
    <property type="match status" value="1"/>
</dbReference>
<dbReference type="GO" id="GO:0043023">
    <property type="term" value="F:ribosomal large subunit binding"/>
    <property type="evidence" value="ECO:0007669"/>
    <property type="project" value="TreeGrafter"/>
</dbReference>
<dbReference type="AlphaFoldDB" id="A0A8J8SWA9"/>
<protein>
    <recommendedName>
        <fullName evidence="6 15">E3 ubiquitin-protein ligase listerin</fullName>
        <ecNumber evidence="5 15">2.3.2.27</ecNumber>
    </recommendedName>
    <alternativeName>
        <fullName evidence="15">RING-type E3 ubiquitin transferase listerin</fullName>
    </alternativeName>
</protein>
<evidence type="ECO:0000256" key="4">
    <source>
        <dbReference type="ARBA" id="ARBA00007997"/>
    </source>
</evidence>
<keyword evidence="12 15" id="KW-0833">Ubl conjugation pathway</keyword>
<dbReference type="GO" id="GO:0016567">
    <property type="term" value="P:protein ubiquitination"/>
    <property type="evidence" value="ECO:0007669"/>
    <property type="project" value="UniProtKB-UniPathway"/>
</dbReference>
<dbReference type="EC" id="2.3.2.27" evidence="5 15"/>
<dbReference type="FunFam" id="3.30.40.10:FF:000038">
    <property type="entry name" value="E3 ubiquitin-protein ligase listerin"/>
    <property type="match status" value="1"/>
</dbReference>
<comment type="caution">
    <text evidence="17">The sequence shown here is derived from an EMBL/GenBank/DDBJ whole genome shotgun (WGS) entry which is preliminary data.</text>
</comment>
<keyword evidence="19" id="KW-1185">Reference proteome</keyword>
<dbReference type="SMART" id="SM00744">
    <property type="entry name" value="RINGv"/>
    <property type="match status" value="1"/>
</dbReference>
<dbReference type="InterPro" id="IPR001841">
    <property type="entry name" value="Znf_RING"/>
</dbReference>
<evidence type="ECO:0000256" key="13">
    <source>
        <dbReference type="ARBA" id="ARBA00022833"/>
    </source>
</evidence>
<keyword evidence="13 15" id="KW-0862">Zinc</keyword>
<dbReference type="Gene3D" id="3.30.40.10">
    <property type="entry name" value="Zinc/RING finger domain, C3HC4 (zinc finger)"/>
    <property type="match status" value="1"/>
</dbReference>
<evidence type="ECO:0000256" key="7">
    <source>
        <dbReference type="ARBA" id="ARBA00022490"/>
    </source>
</evidence>
<evidence type="ECO:0000256" key="11">
    <source>
        <dbReference type="ARBA" id="ARBA00022771"/>
    </source>
</evidence>